<reference evidence="4 5" key="1">
    <citation type="submission" date="2016-10" db="EMBL/GenBank/DDBJ databases">
        <authorList>
            <person name="Varghese N."/>
            <person name="Submissions S."/>
        </authorList>
    </citation>
    <scope>NUCLEOTIDE SEQUENCE [LARGE SCALE GENOMIC DNA]</scope>
    <source>
        <strain evidence="4 5">WCP15</strain>
    </source>
</reference>
<keyword evidence="5" id="KW-1185">Reference proteome</keyword>
<dbReference type="RefSeq" id="WP_078686975.1">
    <property type="nucleotide sequence ID" value="NZ_FNWT01000002.1"/>
</dbReference>
<dbReference type="Pfam" id="PF00326">
    <property type="entry name" value="Peptidase_S9"/>
    <property type="match status" value="1"/>
</dbReference>
<dbReference type="InterPro" id="IPR050955">
    <property type="entry name" value="Plant_Biomass_Hydrol_Est"/>
</dbReference>
<accession>A0A1H6I803</accession>
<feature type="domain" description="Esterase Ig-like N-terminal" evidence="3">
    <location>
        <begin position="5"/>
        <end position="128"/>
    </location>
</feature>
<sequence>MGATYKTLSVAGDMGAWIRKVIVDLPVEVGANDVDDASFGVYVERIDPETGEVALSREHHGDPVARPSKGYPTVEAAYVCDEAGRPADRGSHVAFDLIEERLSKRFDGNVMGTKRRIANYRITQLKALPGSEPGEKVVGLVFDECAGDIFPELEGWDTTGFGTFDGIDMHYALFSPDVQKVNARRTASPFGAKEPLPQKLPLIVWLHGAGEGGDDPFVTICGNKVTGLSSEHVQDVMGGAAYVLAPTCPTYWMDDGVTPIAQTNVSIYTKAVKACVDAVVASHDIDPDRIYVGGDSNGGFMTMRQIIDYPDFYAAAVPACSPFYSRNVTDEYLDRLKGQHIWFVHSDDDEIVDPTQTALPIYHRLKAAGATDVHLTYYDHVEDLSGRYTDDDGCHLRHMGHMVWVPLYDDYPKTDLDGSRVMVDGRPVTVWQWCGLQRKSQ</sequence>
<dbReference type="InterPro" id="IPR029058">
    <property type="entry name" value="AB_hydrolase_fold"/>
</dbReference>
<dbReference type="InterPro" id="IPR041172">
    <property type="entry name" value="EstA_Ig-like_N"/>
</dbReference>
<feature type="domain" description="Peptidase S9 prolyl oligopeptidase catalytic" evidence="2">
    <location>
        <begin position="273"/>
        <end position="323"/>
    </location>
</feature>
<evidence type="ECO:0000313" key="5">
    <source>
        <dbReference type="Proteomes" id="UP000199135"/>
    </source>
</evidence>
<dbReference type="Pfam" id="PF18435">
    <property type="entry name" value="EstA_Ig_like"/>
    <property type="match status" value="1"/>
</dbReference>
<evidence type="ECO:0000256" key="1">
    <source>
        <dbReference type="ARBA" id="ARBA00022729"/>
    </source>
</evidence>
<dbReference type="Proteomes" id="UP000199135">
    <property type="component" value="Unassembled WGS sequence"/>
</dbReference>
<dbReference type="PANTHER" id="PTHR43037:SF1">
    <property type="entry name" value="BLL1128 PROTEIN"/>
    <property type="match status" value="1"/>
</dbReference>
<keyword evidence="1" id="KW-0732">Signal</keyword>
<proteinExistence type="predicted"/>
<dbReference type="Gene3D" id="2.60.40.2180">
    <property type="match status" value="1"/>
</dbReference>
<dbReference type="EMBL" id="FNWT01000002">
    <property type="protein sequence ID" value="SEH42467.1"/>
    <property type="molecule type" value="Genomic_DNA"/>
</dbReference>
<name>A0A1H6I803_9ACTN</name>
<dbReference type="PANTHER" id="PTHR43037">
    <property type="entry name" value="UNNAMED PRODUCT-RELATED"/>
    <property type="match status" value="1"/>
</dbReference>
<organism evidence="4 5">
    <name type="scientific">Parafannyhessea umbonata</name>
    <dbReference type="NCBI Taxonomy" id="604330"/>
    <lineage>
        <taxon>Bacteria</taxon>
        <taxon>Bacillati</taxon>
        <taxon>Actinomycetota</taxon>
        <taxon>Coriobacteriia</taxon>
        <taxon>Coriobacteriales</taxon>
        <taxon>Atopobiaceae</taxon>
        <taxon>Parafannyhessea</taxon>
    </lineage>
</organism>
<evidence type="ECO:0000259" key="3">
    <source>
        <dbReference type="Pfam" id="PF18435"/>
    </source>
</evidence>
<dbReference type="Gene3D" id="3.40.50.1820">
    <property type="entry name" value="alpha/beta hydrolase"/>
    <property type="match status" value="1"/>
</dbReference>
<comment type="caution">
    <text evidence="4">The sequence shown here is derived from an EMBL/GenBank/DDBJ whole genome shotgun (WGS) entry which is preliminary data.</text>
</comment>
<gene>
    <name evidence="4" type="ORF">SAMN05216447_10287</name>
</gene>
<dbReference type="SUPFAM" id="SSF53474">
    <property type="entry name" value="alpha/beta-Hydrolases"/>
    <property type="match status" value="1"/>
</dbReference>
<dbReference type="InterPro" id="IPR001375">
    <property type="entry name" value="Peptidase_S9_cat"/>
</dbReference>
<protein>
    <submittedName>
        <fullName evidence="4">Prolyl oligopeptidase family protein</fullName>
    </submittedName>
</protein>
<evidence type="ECO:0000259" key="2">
    <source>
        <dbReference type="Pfam" id="PF00326"/>
    </source>
</evidence>
<evidence type="ECO:0000313" key="4">
    <source>
        <dbReference type="EMBL" id="SEH42467.1"/>
    </source>
</evidence>